<gene>
    <name evidence="2" type="ORF">METZ01_LOCUS497208</name>
</gene>
<dbReference type="InterPro" id="IPR006157">
    <property type="entry name" value="FolB_dom"/>
</dbReference>
<feature type="non-terminal residue" evidence="2">
    <location>
        <position position="1"/>
    </location>
</feature>
<dbReference type="SUPFAM" id="SSF55620">
    <property type="entry name" value="Tetrahydrobiopterin biosynthesis enzymes-like"/>
    <property type="match status" value="1"/>
</dbReference>
<protein>
    <recommendedName>
        <fullName evidence="1">Dihydroneopterin aldolase/epimerase domain-containing protein</fullName>
    </recommendedName>
</protein>
<evidence type="ECO:0000259" key="1">
    <source>
        <dbReference type="SMART" id="SM00905"/>
    </source>
</evidence>
<dbReference type="SMART" id="SM00905">
    <property type="entry name" value="FolB"/>
    <property type="match status" value="1"/>
</dbReference>
<dbReference type="Gene3D" id="3.30.1130.10">
    <property type="match status" value="1"/>
</dbReference>
<organism evidence="2">
    <name type="scientific">marine metagenome</name>
    <dbReference type="NCBI Taxonomy" id="408172"/>
    <lineage>
        <taxon>unclassified sequences</taxon>
        <taxon>metagenomes</taxon>
        <taxon>ecological metagenomes</taxon>
    </lineage>
</organism>
<accession>A0A383DJ62</accession>
<evidence type="ECO:0000313" key="2">
    <source>
        <dbReference type="EMBL" id="SVE44354.1"/>
    </source>
</evidence>
<reference evidence="2" key="1">
    <citation type="submission" date="2018-05" db="EMBL/GenBank/DDBJ databases">
        <authorList>
            <person name="Lanie J.A."/>
            <person name="Ng W.-L."/>
            <person name="Kazmierczak K.M."/>
            <person name="Andrzejewski T.M."/>
            <person name="Davidsen T.M."/>
            <person name="Wayne K.J."/>
            <person name="Tettelin H."/>
            <person name="Glass J.I."/>
            <person name="Rusch D."/>
            <person name="Podicherti R."/>
            <person name="Tsui H.-C.T."/>
            <person name="Winkler M.E."/>
        </authorList>
    </citation>
    <scope>NUCLEOTIDE SEQUENCE</scope>
</reference>
<dbReference type="EMBL" id="UINC01217660">
    <property type="protein sequence ID" value="SVE44354.1"/>
    <property type="molecule type" value="Genomic_DNA"/>
</dbReference>
<proteinExistence type="predicted"/>
<sequence>IEDTLDYEAAYKLVQSCVVQKKYFLLEALAETIIDTCIKTFPVHRIVVRVRKPNAPIKGVLEHVEIECDRSRSEDG</sequence>
<dbReference type="AlphaFoldDB" id="A0A383DJ62"/>
<dbReference type="GO" id="GO:0004150">
    <property type="term" value="F:dihydroneopterin aldolase activity"/>
    <property type="evidence" value="ECO:0007669"/>
    <property type="project" value="InterPro"/>
</dbReference>
<feature type="domain" description="Dihydroneopterin aldolase/epimerase" evidence="1">
    <location>
        <begin position="1"/>
        <end position="70"/>
    </location>
</feature>
<dbReference type="Pfam" id="PF02152">
    <property type="entry name" value="FolB"/>
    <property type="match status" value="1"/>
</dbReference>
<name>A0A383DJ62_9ZZZZ</name>
<dbReference type="GO" id="GO:0006760">
    <property type="term" value="P:folic acid-containing compound metabolic process"/>
    <property type="evidence" value="ECO:0007669"/>
    <property type="project" value="InterPro"/>
</dbReference>
<dbReference type="InterPro" id="IPR043133">
    <property type="entry name" value="GTP-CH-I_C/QueF"/>
</dbReference>